<dbReference type="PROSITE" id="PS50015">
    <property type="entry name" value="SAP_B"/>
    <property type="match status" value="1"/>
</dbReference>
<dbReference type="InterPro" id="IPR038847">
    <property type="entry name" value="Granulysin-like"/>
</dbReference>
<name>A0A8U1C8F6_SALNM</name>
<reference evidence="5" key="1">
    <citation type="submission" date="2025-08" db="UniProtKB">
        <authorList>
            <consortium name="RefSeq"/>
        </authorList>
    </citation>
    <scope>IDENTIFICATION</scope>
    <source>
        <tissue evidence="5">White muscle</tissue>
    </source>
</reference>
<protein>
    <submittedName>
        <fullName evidence="5">Saposin-C</fullName>
    </submittedName>
</protein>
<dbReference type="AlphaFoldDB" id="A0A8U1C8F6"/>
<dbReference type="SMART" id="SM00741">
    <property type="entry name" value="SapB"/>
    <property type="match status" value="1"/>
</dbReference>
<feature type="chain" id="PRO_5036471533" evidence="2">
    <location>
        <begin position="19"/>
        <end position="135"/>
    </location>
</feature>
<evidence type="ECO:0000313" key="5">
    <source>
        <dbReference type="RefSeq" id="XP_038864803.1"/>
    </source>
</evidence>
<dbReference type="PANTHER" id="PTHR15541:SF2">
    <property type="entry name" value="GRANULYSIN"/>
    <property type="match status" value="1"/>
</dbReference>
<dbReference type="GO" id="GO:0042742">
    <property type="term" value="P:defense response to bacterium"/>
    <property type="evidence" value="ECO:0007669"/>
    <property type="project" value="InterPro"/>
</dbReference>
<dbReference type="Proteomes" id="UP000808372">
    <property type="component" value="Chromosome 15"/>
</dbReference>
<evidence type="ECO:0000313" key="4">
    <source>
        <dbReference type="Proteomes" id="UP000808372"/>
    </source>
</evidence>
<organism evidence="4 5">
    <name type="scientific">Salvelinus namaycush</name>
    <name type="common">Lake trout</name>
    <name type="synonym">Salmo namaycush</name>
    <dbReference type="NCBI Taxonomy" id="8040"/>
    <lineage>
        <taxon>Eukaryota</taxon>
        <taxon>Metazoa</taxon>
        <taxon>Chordata</taxon>
        <taxon>Craniata</taxon>
        <taxon>Vertebrata</taxon>
        <taxon>Euteleostomi</taxon>
        <taxon>Actinopterygii</taxon>
        <taxon>Neopterygii</taxon>
        <taxon>Teleostei</taxon>
        <taxon>Protacanthopterygii</taxon>
        <taxon>Salmoniformes</taxon>
        <taxon>Salmonidae</taxon>
        <taxon>Salmoninae</taxon>
        <taxon>Salvelinus</taxon>
    </lineage>
</organism>
<sequence length="135" mass="15160">MRVVNMGLLLVCAAFAQSFKSQGGGSLREEEDMWGNYLMERDDNHAEIKAVLPGTCFACKRIINKVKAQLDGDNDRENITAKLDSICGSMGILKAICKKQVNKYKEKLIEALLNDEDAKDACKELKLCKWNNIYP</sequence>
<dbReference type="SUPFAM" id="SSF47862">
    <property type="entry name" value="Saposin"/>
    <property type="match status" value="1"/>
</dbReference>
<accession>A0A8U1C8F6</accession>
<gene>
    <name evidence="5" type="primary">LOC120059823</name>
</gene>
<dbReference type="GeneID" id="120059823"/>
<dbReference type="InterPro" id="IPR008138">
    <property type="entry name" value="SapB_2"/>
</dbReference>
<dbReference type="GO" id="GO:0061844">
    <property type="term" value="P:antimicrobial humoral immune response mediated by antimicrobial peptide"/>
    <property type="evidence" value="ECO:0007669"/>
    <property type="project" value="TreeGrafter"/>
</dbReference>
<feature type="signal peptide" evidence="2">
    <location>
        <begin position="1"/>
        <end position="18"/>
    </location>
</feature>
<dbReference type="GO" id="GO:0044194">
    <property type="term" value="C:cytolytic granule"/>
    <property type="evidence" value="ECO:0007669"/>
    <property type="project" value="TreeGrafter"/>
</dbReference>
<dbReference type="GO" id="GO:0031640">
    <property type="term" value="P:killing of cells of another organism"/>
    <property type="evidence" value="ECO:0007669"/>
    <property type="project" value="TreeGrafter"/>
</dbReference>
<keyword evidence="1" id="KW-1015">Disulfide bond</keyword>
<dbReference type="PANTHER" id="PTHR15541">
    <property type="entry name" value="GRANULYSIN RELATED"/>
    <property type="match status" value="1"/>
</dbReference>
<feature type="domain" description="Saposin B-type" evidence="3">
    <location>
        <begin position="52"/>
        <end position="132"/>
    </location>
</feature>
<keyword evidence="2" id="KW-0732">Signal</keyword>
<dbReference type="InterPro" id="IPR011001">
    <property type="entry name" value="Saposin-like"/>
</dbReference>
<proteinExistence type="predicted"/>
<dbReference type="RefSeq" id="XP_038864803.1">
    <property type="nucleotide sequence ID" value="XM_039008875.1"/>
</dbReference>
<evidence type="ECO:0000259" key="3">
    <source>
        <dbReference type="PROSITE" id="PS50015"/>
    </source>
</evidence>
<dbReference type="InterPro" id="IPR008139">
    <property type="entry name" value="SaposinB_dom"/>
</dbReference>
<dbReference type="KEGG" id="snh:120059823"/>
<dbReference type="Gene3D" id="1.10.225.10">
    <property type="entry name" value="Saposin-like"/>
    <property type="match status" value="1"/>
</dbReference>
<keyword evidence="4" id="KW-1185">Reference proteome</keyword>
<evidence type="ECO:0000256" key="1">
    <source>
        <dbReference type="ARBA" id="ARBA00023157"/>
    </source>
</evidence>
<evidence type="ECO:0000256" key="2">
    <source>
        <dbReference type="SAM" id="SignalP"/>
    </source>
</evidence>
<dbReference type="Pfam" id="PF03489">
    <property type="entry name" value="SapB_2"/>
    <property type="match status" value="1"/>
</dbReference>